<comment type="caution">
    <text evidence="1">The sequence shown here is derived from an EMBL/GenBank/DDBJ whole genome shotgun (WGS) entry which is preliminary data.</text>
</comment>
<reference evidence="1" key="1">
    <citation type="submission" date="2022-06" db="EMBL/GenBank/DDBJ databases">
        <title>Phylogenomic reconstructions and comparative analyses of Kickxellomycotina fungi.</title>
        <authorList>
            <person name="Reynolds N.K."/>
            <person name="Stajich J.E."/>
            <person name="Barry K."/>
            <person name="Grigoriev I.V."/>
            <person name="Crous P."/>
            <person name="Smith M.E."/>
        </authorList>
    </citation>
    <scope>NUCLEOTIDE SEQUENCE</scope>
    <source>
        <strain evidence="1">RSA 2271</strain>
    </source>
</reference>
<name>A0ACC1HQZ9_9FUNG</name>
<keyword evidence="1" id="KW-0560">Oxidoreductase</keyword>
<dbReference type="Proteomes" id="UP001145114">
    <property type="component" value="Unassembled WGS sequence"/>
</dbReference>
<dbReference type="EMBL" id="JAMZIH010002289">
    <property type="protein sequence ID" value="KAJ1677543.1"/>
    <property type="molecule type" value="Genomic_DNA"/>
</dbReference>
<accession>A0ACC1HQZ9</accession>
<keyword evidence="2" id="KW-1185">Reference proteome</keyword>
<evidence type="ECO:0000313" key="2">
    <source>
        <dbReference type="Proteomes" id="UP001145114"/>
    </source>
</evidence>
<protein>
    <submittedName>
        <fullName evidence="1">Lanosterol 14-alpha-demethylase</fullName>
        <ecNumber evidence="1">1.14.14.154</ecNumber>
    </submittedName>
</protein>
<dbReference type="EC" id="1.14.14.154" evidence="1"/>
<organism evidence="1 2">
    <name type="scientific">Spiromyces aspiralis</name>
    <dbReference type="NCBI Taxonomy" id="68401"/>
    <lineage>
        <taxon>Eukaryota</taxon>
        <taxon>Fungi</taxon>
        <taxon>Fungi incertae sedis</taxon>
        <taxon>Zoopagomycota</taxon>
        <taxon>Kickxellomycotina</taxon>
        <taxon>Kickxellomycetes</taxon>
        <taxon>Kickxellales</taxon>
        <taxon>Kickxellaceae</taxon>
        <taxon>Spiromyces</taxon>
    </lineage>
</organism>
<gene>
    <name evidence="1" type="primary">ERG11_1</name>
    <name evidence="1" type="ORF">EV182_005946</name>
</gene>
<evidence type="ECO:0000313" key="1">
    <source>
        <dbReference type="EMBL" id="KAJ1677543.1"/>
    </source>
</evidence>
<feature type="non-terminal residue" evidence="1">
    <location>
        <position position="235"/>
    </location>
</feature>
<proteinExistence type="predicted"/>
<sequence length="235" mass="26627">MALGFFASALNSYKALYADAPVVCVLTTVLGLVATALIWAQLEQILNHDPTQPPMVRYYVPFIGSMIEFGIQPLKFMRKNQEKYGDFFTFLMFGRKMTVCLGTRGNDFVFNAKHSSVTAEDAYNNLTKPVFGADVAYDIPNAVLMEQKRIIKAGLSTESFQRYVPLIIKETNDYVDKFWTKDSDTIDLLKAISELIIMSASRTLLGEEIRSQLYEGVAELYHILDQSFTPLHFLF</sequence>